<reference evidence="2" key="1">
    <citation type="submission" date="2016-06" db="UniProtKB">
        <authorList>
            <consortium name="WormBaseParasite"/>
        </authorList>
    </citation>
    <scope>IDENTIFICATION</scope>
</reference>
<evidence type="ECO:0000256" key="1">
    <source>
        <dbReference type="SAM" id="MobiDB-lite"/>
    </source>
</evidence>
<evidence type="ECO:0000313" key="2">
    <source>
        <dbReference type="WBParaSite" id="SSLN_0001630001-mRNA-1"/>
    </source>
</evidence>
<protein>
    <submittedName>
        <fullName evidence="2">DUF4378 domain-containing protein</fullName>
    </submittedName>
</protein>
<feature type="region of interest" description="Disordered" evidence="1">
    <location>
        <begin position="109"/>
        <end position="138"/>
    </location>
</feature>
<feature type="compositionally biased region" description="Low complexity" evidence="1">
    <location>
        <begin position="116"/>
        <end position="138"/>
    </location>
</feature>
<accession>A0A183TGV2</accession>
<sequence length="138" mass="15203">LERLSSLVTSHLQSDLTLNLQQSLSPAPAAAAAASQFQRMPKLTQWTLNRKNWLDQLLELEMRADEATWINYTAYEEEIKQGLVTQVLDDLLETAVCTVFEAAKDLVGASSSSTANNNQRFSSDSSRSRNPSSVISVA</sequence>
<dbReference type="WBParaSite" id="SSLN_0001630001-mRNA-1">
    <property type="protein sequence ID" value="SSLN_0001630001-mRNA-1"/>
    <property type="gene ID" value="SSLN_0001630001"/>
</dbReference>
<dbReference type="AlphaFoldDB" id="A0A183TGV2"/>
<proteinExistence type="predicted"/>
<organism evidence="2">
    <name type="scientific">Schistocephalus solidus</name>
    <name type="common">Tapeworm</name>
    <dbReference type="NCBI Taxonomy" id="70667"/>
    <lineage>
        <taxon>Eukaryota</taxon>
        <taxon>Metazoa</taxon>
        <taxon>Spiralia</taxon>
        <taxon>Lophotrochozoa</taxon>
        <taxon>Platyhelminthes</taxon>
        <taxon>Cestoda</taxon>
        <taxon>Eucestoda</taxon>
        <taxon>Diphyllobothriidea</taxon>
        <taxon>Diphyllobothriidae</taxon>
        <taxon>Schistocephalus</taxon>
    </lineage>
</organism>
<name>A0A183TGV2_SCHSO</name>